<dbReference type="EMBL" id="GEBQ01022317">
    <property type="protein sequence ID" value="JAT17660.1"/>
    <property type="molecule type" value="Transcribed_RNA"/>
</dbReference>
<dbReference type="AlphaFoldDB" id="A0A1B6L1X8"/>
<dbReference type="InterPro" id="IPR029063">
    <property type="entry name" value="SAM-dependent_MTases_sf"/>
</dbReference>
<evidence type="ECO:0000259" key="4">
    <source>
        <dbReference type="Pfam" id="PF08241"/>
    </source>
</evidence>
<protein>
    <recommendedName>
        <fullName evidence="4">Methyltransferase type 11 domain-containing protein</fullName>
    </recommendedName>
</protein>
<dbReference type="InterPro" id="IPR051052">
    <property type="entry name" value="Diverse_substrate_MTase"/>
</dbReference>
<gene>
    <name evidence="5" type="ORF">g.18530</name>
    <name evidence="6" type="ORF">g.18532</name>
</gene>
<accession>A0A1B6L1X8</accession>
<dbReference type="CDD" id="cd02440">
    <property type="entry name" value="AdoMet_MTases"/>
    <property type="match status" value="1"/>
</dbReference>
<dbReference type="GO" id="GO:0008757">
    <property type="term" value="F:S-adenosylmethionine-dependent methyltransferase activity"/>
    <property type="evidence" value="ECO:0007669"/>
    <property type="project" value="InterPro"/>
</dbReference>
<dbReference type="PANTHER" id="PTHR44942">
    <property type="entry name" value="METHYLTRANSF_11 DOMAIN-CONTAINING PROTEIN"/>
    <property type="match status" value="1"/>
</dbReference>
<dbReference type="SUPFAM" id="SSF53335">
    <property type="entry name" value="S-adenosyl-L-methionine-dependent methyltransferases"/>
    <property type="match status" value="1"/>
</dbReference>
<evidence type="ECO:0000313" key="6">
    <source>
        <dbReference type="EMBL" id="JAT37369.1"/>
    </source>
</evidence>
<dbReference type="EMBL" id="GEBQ01002608">
    <property type="protein sequence ID" value="JAT37369.1"/>
    <property type="molecule type" value="Transcribed_RNA"/>
</dbReference>
<feature type="domain" description="Methyltransferase type 11" evidence="4">
    <location>
        <begin position="45"/>
        <end position="136"/>
    </location>
</feature>
<sequence length="275" mass="30589">MAYIRNPLQAVSYNRFRPLPPKDIIEKTVCFLKEGIRSEHLEQALDVGCGSGQSTEILAPYFEQVIGLDNSEEQLSQARKTTKYQNVSYRSGSAEKLEMADGSVDLVTVGMAIHWFDLQQFSMEVGRVLRSQGVLAVYGYNLPRPSVGSISLADTVQSMFTKTLGNYMPAESRLAYIDGYKRPQFSKFPFSSHPALRFESQSTTQKASIEDLVGYISTTSSYQNYLAKHGDAKATGLLADFKSRVLEQLGGGATLESQTLDITFPYFLLLSRKDV</sequence>
<dbReference type="InterPro" id="IPR013216">
    <property type="entry name" value="Methyltransf_11"/>
</dbReference>
<evidence type="ECO:0000256" key="2">
    <source>
        <dbReference type="ARBA" id="ARBA00022603"/>
    </source>
</evidence>
<dbReference type="Gene3D" id="3.40.50.150">
    <property type="entry name" value="Vaccinia Virus protein VP39"/>
    <property type="match status" value="1"/>
</dbReference>
<organism evidence="5">
    <name type="scientific">Graphocephala atropunctata</name>
    <dbReference type="NCBI Taxonomy" id="36148"/>
    <lineage>
        <taxon>Eukaryota</taxon>
        <taxon>Metazoa</taxon>
        <taxon>Ecdysozoa</taxon>
        <taxon>Arthropoda</taxon>
        <taxon>Hexapoda</taxon>
        <taxon>Insecta</taxon>
        <taxon>Pterygota</taxon>
        <taxon>Neoptera</taxon>
        <taxon>Paraneoptera</taxon>
        <taxon>Hemiptera</taxon>
        <taxon>Auchenorrhyncha</taxon>
        <taxon>Membracoidea</taxon>
        <taxon>Cicadellidae</taxon>
        <taxon>Cicadellinae</taxon>
        <taxon>Cicadellini</taxon>
        <taxon>Graphocephala</taxon>
    </lineage>
</organism>
<dbReference type="Pfam" id="PF08241">
    <property type="entry name" value="Methyltransf_11"/>
    <property type="match status" value="1"/>
</dbReference>
<evidence type="ECO:0000256" key="1">
    <source>
        <dbReference type="ARBA" id="ARBA00008361"/>
    </source>
</evidence>
<dbReference type="GO" id="GO:0032259">
    <property type="term" value="P:methylation"/>
    <property type="evidence" value="ECO:0007669"/>
    <property type="project" value="UniProtKB-KW"/>
</dbReference>
<evidence type="ECO:0000256" key="3">
    <source>
        <dbReference type="ARBA" id="ARBA00022679"/>
    </source>
</evidence>
<dbReference type="PANTHER" id="PTHR44942:SF4">
    <property type="entry name" value="METHYLTRANSFERASE TYPE 11 DOMAIN-CONTAINING PROTEIN"/>
    <property type="match status" value="1"/>
</dbReference>
<name>A0A1B6L1X8_9HEMI</name>
<comment type="similarity">
    <text evidence="1">Belongs to the methyltransferase superfamily.</text>
</comment>
<evidence type="ECO:0000313" key="5">
    <source>
        <dbReference type="EMBL" id="JAT17660.1"/>
    </source>
</evidence>
<keyword evidence="2" id="KW-0489">Methyltransferase</keyword>
<keyword evidence="3" id="KW-0808">Transferase</keyword>
<reference evidence="5" key="1">
    <citation type="submission" date="2015-11" db="EMBL/GenBank/DDBJ databases">
        <title>De novo transcriptome assembly of four potential Pierce s Disease insect vectors from Arizona vineyards.</title>
        <authorList>
            <person name="Tassone E.E."/>
        </authorList>
    </citation>
    <scope>NUCLEOTIDE SEQUENCE</scope>
</reference>
<proteinExistence type="inferred from homology"/>